<evidence type="ECO:0000259" key="4">
    <source>
        <dbReference type="PROSITE" id="PS51077"/>
    </source>
</evidence>
<dbReference type="AlphaFoldDB" id="A0A6C0G1P0"/>
<dbReference type="PROSITE" id="PS51078">
    <property type="entry name" value="ICLR_ED"/>
    <property type="match status" value="1"/>
</dbReference>
<dbReference type="SMART" id="SM00346">
    <property type="entry name" value="HTH_ICLR"/>
    <property type="match status" value="1"/>
</dbReference>
<dbReference type="PANTHER" id="PTHR30136:SF24">
    <property type="entry name" value="HTH-TYPE TRANSCRIPTIONAL REPRESSOR ALLR"/>
    <property type="match status" value="1"/>
</dbReference>
<evidence type="ECO:0000256" key="2">
    <source>
        <dbReference type="ARBA" id="ARBA00023125"/>
    </source>
</evidence>
<dbReference type="PANTHER" id="PTHR30136">
    <property type="entry name" value="HELIX-TURN-HELIX TRANSCRIPTIONAL REGULATOR, ICLR FAMILY"/>
    <property type="match status" value="1"/>
</dbReference>
<dbReference type="Pfam" id="PF01614">
    <property type="entry name" value="IclR_C"/>
    <property type="match status" value="1"/>
</dbReference>
<dbReference type="GO" id="GO:0045892">
    <property type="term" value="P:negative regulation of DNA-templated transcription"/>
    <property type="evidence" value="ECO:0007669"/>
    <property type="project" value="UniProtKB-ARBA"/>
</dbReference>
<keyword evidence="3" id="KW-0804">Transcription</keyword>
<protein>
    <submittedName>
        <fullName evidence="6">IclR family transcriptional regulator</fullName>
    </submittedName>
</protein>
<sequence>MPEERKYWVPALEKADNVLAVLAAEPGRHKLIDLSKRLEINKSSMFSLLGTMETLQWVKRGEGDTYSLGHAFAAYGSSYAKGYDLSRSFQAEAVTARDRLQETVQLAKLEGNQVLYLGKLEALSPVRLQSEPGMLLPAHATALGKAMLARLGEDELLRLYPDDELKALTPHTIPTREALFRQLQAIREQGYAVDEQESVMGFRCVAAAIRGGEGQAIGAVSCSMLLHQWEAKGEEAKAEMQALARRLSMQR</sequence>
<dbReference type="Pfam" id="PF09339">
    <property type="entry name" value="HTH_IclR"/>
    <property type="match status" value="1"/>
</dbReference>
<dbReference type="GO" id="GO:0003677">
    <property type="term" value="F:DNA binding"/>
    <property type="evidence" value="ECO:0007669"/>
    <property type="project" value="UniProtKB-KW"/>
</dbReference>
<dbReference type="InterPro" id="IPR029016">
    <property type="entry name" value="GAF-like_dom_sf"/>
</dbReference>
<dbReference type="InterPro" id="IPR050707">
    <property type="entry name" value="HTH_MetabolicPath_Reg"/>
</dbReference>
<dbReference type="Gene3D" id="1.10.10.10">
    <property type="entry name" value="Winged helix-like DNA-binding domain superfamily/Winged helix DNA-binding domain"/>
    <property type="match status" value="1"/>
</dbReference>
<proteinExistence type="predicted"/>
<dbReference type="PROSITE" id="PS51077">
    <property type="entry name" value="HTH_ICLR"/>
    <property type="match status" value="1"/>
</dbReference>
<organism evidence="6 7">
    <name type="scientific">Paenibacillus lycopersici</name>
    <dbReference type="NCBI Taxonomy" id="2704462"/>
    <lineage>
        <taxon>Bacteria</taxon>
        <taxon>Bacillati</taxon>
        <taxon>Bacillota</taxon>
        <taxon>Bacilli</taxon>
        <taxon>Bacillales</taxon>
        <taxon>Paenibacillaceae</taxon>
        <taxon>Paenibacillus</taxon>
    </lineage>
</organism>
<feature type="domain" description="HTH iclR-type" evidence="4">
    <location>
        <begin position="9"/>
        <end position="70"/>
    </location>
</feature>
<gene>
    <name evidence="6" type="ORF">GXP70_21580</name>
</gene>
<dbReference type="RefSeq" id="WP_162358745.1">
    <property type="nucleotide sequence ID" value="NZ_CP048209.1"/>
</dbReference>
<dbReference type="InterPro" id="IPR036390">
    <property type="entry name" value="WH_DNA-bd_sf"/>
</dbReference>
<dbReference type="SUPFAM" id="SSF55781">
    <property type="entry name" value="GAF domain-like"/>
    <property type="match status" value="1"/>
</dbReference>
<evidence type="ECO:0000313" key="7">
    <source>
        <dbReference type="Proteomes" id="UP000476064"/>
    </source>
</evidence>
<accession>A0A6C0G1P0</accession>
<dbReference type="Proteomes" id="UP000476064">
    <property type="component" value="Chromosome"/>
</dbReference>
<dbReference type="InterPro" id="IPR036388">
    <property type="entry name" value="WH-like_DNA-bd_sf"/>
</dbReference>
<name>A0A6C0G1P0_9BACL</name>
<evidence type="ECO:0000313" key="6">
    <source>
        <dbReference type="EMBL" id="QHT62312.1"/>
    </source>
</evidence>
<evidence type="ECO:0000256" key="3">
    <source>
        <dbReference type="ARBA" id="ARBA00023163"/>
    </source>
</evidence>
<dbReference type="InterPro" id="IPR005471">
    <property type="entry name" value="Tscrpt_reg_IclR_N"/>
</dbReference>
<dbReference type="KEGG" id="plyc:GXP70_21580"/>
<dbReference type="SUPFAM" id="SSF46785">
    <property type="entry name" value="Winged helix' DNA-binding domain"/>
    <property type="match status" value="1"/>
</dbReference>
<dbReference type="Gene3D" id="3.30.450.40">
    <property type="match status" value="1"/>
</dbReference>
<keyword evidence="1" id="KW-0805">Transcription regulation</keyword>
<keyword evidence="2" id="KW-0238">DNA-binding</keyword>
<evidence type="ECO:0000256" key="1">
    <source>
        <dbReference type="ARBA" id="ARBA00023015"/>
    </source>
</evidence>
<evidence type="ECO:0000259" key="5">
    <source>
        <dbReference type="PROSITE" id="PS51078"/>
    </source>
</evidence>
<feature type="domain" description="IclR-ED" evidence="5">
    <location>
        <begin position="71"/>
        <end position="251"/>
    </location>
</feature>
<dbReference type="InterPro" id="IPR014757">
    <property type="entry name" value="Tscrpt_reg_IclR_C"/>
</dbReference>
<dbReference type="GO" id="GO:0003700">
    <property type="term" value="F:DNA-binding transcription factor activity"/>
    <property type="evidence" value="ECO:0007669"/>
    <property type="project" value="TreeGrafter"/>
</dbReference>
<keyword evidence="7" id="KW-1185">Reference proteome</keyword>
<dbReference type="EMBL" id="CP048209">
    <property type="protein sequence ID" value="QHT62312.1"/>
    <property type="molecule type" value="Genomic_DNA"/>
</dbReference>
<reference evidence="6 7" key="1">
    <citation type="submission" date="2020-01" db="EMBL/GenBank/DDBJ databases">
        <title>Paenibacillus sp. nov., isolated from tomato rhizosphere.</title>
        <authorList>
            <person name="Weon H.-Y."/>
            <person name="Lee S.A."/>
        </authorList>
    </citation>
    <scope>NUCLEOTIDE SEQUENCE [LARGE SCALE GENOMIC DNA]</scope>
    <source>
        <strain evidence="6 7">12200R-189</strain>
    </source>
</reference>